<name>A0A151MWU1_ALLMI</name>
<proteinExistence type="predicted"/>
<reference evidence="1 2" key="1">
    <citation type="journal article" date="2012" name="Genome Biol.">
        <title>Sequencing three crocodilian genomes to illuminate the evolution of archosaurs and amniotes.</title>
        <authorList>
            <person name="St John J.A."/>
            <person name="Braun E.L."/>
            <person name="Isberg S.R."/>
            <person name="Miles L.G."/>
            <person name="Chong A.Y."/>
            <person name="Gongora J."/>
            <person name="Dalzell P."/>
            <person name="Moran C."/>
            <person name="Bed'hom B."/>
            <person name="Abzhanov A."/>
            <person name="Burgess S.C."/>
            <person name="Cooksey A.M."/>
            <person name="Castoe T.A."/>
            <person name="Crawford N.G."/>
            <person name="Densmore L.D."/>
            <person name="Drew J.C."/>
            <person name="Edwards S.V."/>
            <person name="Faircloth B.C."/>
            <person name="Fujita M.K."/>
            <person name="Greenwold M.J."/>
            <person name="Hoffmann F.G."/>
            <person name="Howard J.M."/>
            <person name="Iguchi T."/>
            <person name="Janes D.E."/>
            <person name="Khan S.Y."/>
            <person name="Kohno S."/>
            <person name="de Koning A.J."/>
            <person name="Lance S.L."/>
            <person name="McCarthy F.M."/>
            <person name="McCormack J.E."/>
            <person name="Merchant M.E."/>
            <person name="Peterson D.G."/>
            <person name="Pollock D.D."/>
            <person name="Pourmand N."/>
            <person name="Raney B.J."/>
            <person name="Roessler K.A."/>
            <person name="Sanford J.R."/>
            <person name="Sawyer R.H."/>
            <person name="Schmidt C.J."/>
            <person name="Triplett E.W."/>
            <person name="Tuberville T.D."/>
            <person name="Venegas-Anaya M."/>
            <person name="Howard J.T."/>
            <person name="Jarvis E.D."/>
            <person name="Guillette L.J.Jr."/>
            <person name="Glenn T.C."/>
            <person name="Green R.E."/>
            <person name="Ray D.A."/>
        </authorList>
    </citation>
    <scope>NUCLEOTIDE SEQUENCE [LARGE SCALE GENOMIC DNA]</scope>
    <source>
        <strain evidence="1">KSC_2009_1</strain>
    </source>
</reference>
<evidence type="ECO:0000313" key="1">
    <source>
        <dbReference type="EMBL" id="KYO29023.1"/>
    </source>
</evidence>
<evidence type="ECO:0000313" key="2">
    <source>
        <dbReference type="Proteomes" id="UP000050525"/>
    </source>
</evidence>
<accession>A0A151MWU1</accession>
<gene>
    <name evidence="1" type="ORF">Y1Q_0009835</name>
</gene>
<dbReference type="Proteomes" id="UP000050525">
    <property type="component" value="Unassembled WGS sequence"/>
</dbReference>
<comment type="caution">
    <text evidence="1">The sequence shown here is derived from an EMBL/GenBank/DDBJ whole genome shotgun (WGS) entry which is preliminary data.</text>
</comment>
<protein>
    <submittedName>
        <fullName evidence="1">Uncharacterized protein</fullName>
    </submittedName>
</protein>
<dbReference type="AlphaFoldDB" id="A0A151MWU1"/>
<sequence length="78" mass="8994">MEAESSRTTRTNIETPLGIRVLCSSHTSGSRFPSLITCDLEKIPMNKTGQSQHEACKSMFTYWLQEWTRSKMRRLITV</sequence>
<organism evidence="1 2">
    <name type="scientific">Alligator mississippiensis</name>
    <name type="common">American alligator</name>
    <dbReference type="NCBI Taxonomy" id="8496"/>
    <lineage>
        <taxon>Eukaryota</taxon>
        <taxon>Metazoa</taxon>
        <taxon>Chordata</taxon>
        <taxon>Craniata</taxon>
        <taxon>Vertebrata</taxon>
        <taxon>Euteleostomi</taxon>
        <taxon>Archelosauria</taxon>
        <taxon>Archosauria</taxon>
        <taxon>Crocodylia</taxon>
        <taxon>Alligatoridae</taxon>
        <taxon>Alligatorinae</taxon>
        <taxon>Alligator</taxon>
    </lineage>
</organism>
<dbReference type="EMBL" id="AKHW03004724">
    <property type="protein sequence ID" value="KYO29023.1"/>
    <property type="molecule type" value="Genomic_DNA"/>
</dbReference>
<keyword evidence="2" id="KW-1185">Reference proteome</keyword>